<dbReference type="AlphaFoldDB" id="A0A4P6JPC2"/>
<dbReference type="Pfam" id="PF14606">
    <property type="entry name" value="Lipase_GDSL_3"/>
    <property type="match status" value="1"/>
</dbReference>
<dbReference type="SUPFAM" id="SSF52266">
    <property type="entry name" value="SGNH hydrolase"/>
    <property type="match status" value="1"/>
</dbReference>
<evidence type="ECO:0000259" key="2">
    <source>
        <dbReference type="Pfam" id="PF21181"/>
    </source>
</evidence>
<evidence type="ECO:0000313" key="3">
    <source>
        <dbReference type="EMBL" id="QBD77053.1"/>
    </source>
</evidence>
<keyword evidence="4" id="KW-1185">Reference proteome</keyword>
<dbReference type="InterPro" id="IPR036514">
    <property type="entry name" value="SGNH_hydro_sf"/>
</dbReference>
<organism evidence="3 4">
    <name type="scientific">Ktedonosporobacter rubrisoli</name>
    <dbReference type="NCBI Taxonomy" id="2509675"/>
    <lineage>
        <taxon>Bacteria</taxon>
        <taxon>Bacillati</taxon>
        <taxon>Chloroflexota</taxon>
        <taxon>Ktedonobacteria</taxon>
        <taxon>Ktedonobacterales</taxon>
        <taxon>Ktedonosporobacteraceae</taxon>
        <taxon>Ktedonosporobacter</taxon>
    </lineage>
</organism>
<dbReference type="KEGG" id="kbs:EPA93_13980"/>
<sequence>MPQIISAKDPLLAYEGAVDLQYKGPYVAPWRVPYREAYFFLSSGIGRAAMPSGVRLTFKSNTSCLAGVFEADPPPPSLRSPKEIPRLDLCIGNQLIETIEQGTSGRFQFSTLPPGDKTLALWLPHYNQFRLHSLEISDGATLLANESNRSRWIIYGNSVDQGRGAASPARTWPALVSRHLDLHLTSLASGIGCLLQPMFALLMRDLPVDLMVISVGGSICSSGSLNIYTFRPALLGFVRIIREKQPQTPIILLSPIYTPSWEERPAVEGGLSIQTIREEIHYATTLLRDTGDSYTYYLNGLELFGPEHRHLFIEQEEPLLHPNAEGYQILAENFERWLVSHSLFPLQQVTDHP</sequence>
<dbReference type="RefSeq" id="WP_129888117.1">
    <property type="nucleotide sequence ID" value="NZ_CP035758.1"/>
</dbReference>
<protein>
    <submittedName>
        <fullName evidence="3">G-D-S-L family lipolytic protein</fullName>
    </submittedName>
</protein>
<name>A0A4P6JPC2_KTERU</name>
<evidence type="ECO:0000313" key="4">
    <source>
        <dbReference type="Proteomes" id="UP000290365"/>
    </source>
</evidence>
<dbReference type="OrthoDB" id="5624617at2"/>
<dbReference type="EMBL" id="CP035758">
    <property type="protein sequence ID" value="QBD77053.1"/>
    <property type="molecule type" value="Genomic_DNA"/>
</dbReference>
<feature type="domain" description="SGNH hydrolase-type esterase" evidence="1">
    <location>
        <begin position="152"/>
        <end position="335"/>
    </location>
</feature>
<dbReference type="Pfam" id="PF21181">
    <property type="entry name" value="SsfX3_N"/>
    <property type="match status" value="1"/>
</dbReference>
<dbReference type="Gene3D" id="2.60.120.260">
    <property type="entry name" value="Galactose-binding domain-like"/>
    <property type="match status" value="1"/>
</dbReference>
<reference evidence="3 4" key="1">
    <citation type="submission" date="2019-01" db="EMBL/GenBank/DDBJ databases">
        <title>Ktedonosporobacter rubrisoli SCAWS-G2.</title>
        <authorList>
            <person name="Huang Y."/>
            <person name="Yan B."/>
        </authorList>
    </citation>
    <scope>NUCLEOTIDE SEQUENCE [LARGE SCALE GENOMIC DNA]</scope>
    <source>
        <strain evidence="3 4">SCAWS-G2</strain>
    </source>
</reference>
<evidence type="ECO:0000259" key="1">
    <source>
        <dbReference type="Pfam" id="PF14606"/>
    </source>
</evidence>
<dbReference type="InterPro" id="IPR013830">
    <property type="entry name" value="SGNH_hydro"/>
</dbReference>
<dbReference type="Proteomes" id="UP000290365">
    <property type="component" value="Chromosome"/>
</dbReference>
<proteinExistence type="predicted"/>
<accession>A0A4P6JPC2</accession>
<dbReference type="InterPro" id="IPR048977">
    <property type="entry name" value="SsfX3-like_N"/>
</dbReference>
<feature type="domain" description="SsfX3-like N-terminal" evidence="2">
    <location>
        <begin position="12"/>
        <end position="132"/>
    </location>
</feature>
<gene>
    <name evidence="3" type="ORF">EPA93_13980</name>
</gene>
<dbReference type="Gene3D" id="3.40.50.1110">
    <property type="entry name" value="SGNH hydrolase"/>
    <property type="match status" value="1"/>
</dbReference>